<dbReference type="PANTHER" id="PTHR44688">
    <property type="entry name" value="DNA-BINDING TRANSCRIPTIONAL ACTIVATOR DEVR_DOSR"/>
    <property type="match status" value="1"/>
</dbReference>
<evidence type="ECO:0000256" key="3">
    <source>
        <dbReference type="ARBA" id="ARBA00023163"/>
    </source>
</evidence>
<evidence type="ECO:0000313" key="6">
    <source>
        <dbReference type="Proteomes" id="UP000198683"/>
    </source>
</evidence>
<dbReference type="InterPro" id="IPR036388">
    <property type="entry name" value="WH-like_DNA-bd_sf"/>
</dbReference>
<feature type="domain" description="HTH luxR-type" evidence="4">
    <location>
        <begin position="197"/>
        <end position="262"/>
    </location>
</feature>
<evidence type="ECO:0000313" key="5">
    <source>
        <dbReference type="EMBL" id="SDM21883.1"/>
    </source>
</evidence>
<name>A0A1G9RFB0_9ACTN</name>
<reference evidence="5 6" key="1">
    <citation type="submission" date="2016-10" db="EMBL/GenBank/DDBJ databases">
        <authorList>
            <person name="de Groot N.N."/>
        </authorList>
    </citation>
    <scope>NUCLEOTIDE SEQUENCE [LARGE SCALE GENOMIC DNA]</scope>
    <source>
        <strain evidence="5 6">CGMCC 4.5681</strain>
    </source>
</reference>
<keyword evidence="6" id="KW-1185">Reference proteome</keyword>
<dbReference type="OrthoDB" id="4456147at2"/>
<dbReference type="PROSITE" id="PS50043">
    <property type="entry name" value="HTH_LUXR_2"/>
    <property type="match status" value="1"/>
</dbReference>
<keyword evidence="2" id="KW-0238">DNA-binding</keyword>
<gene>
    <name evidence="5" type="ORF">SAMN05421874_14526</name>
</gene>
<dbReference type="AlphaFoldDB" id="A0A1G9RFB0"/>
<dbReference type="InterPro" id="IPR000792">
    <property type="entry name" value="Tscrpt_reg_LuxR_C"/>
</dbReference>
<dbReference type="GO" id="GO:0006355">
    <property type="term" value="P:regulation of DNA-templated transcription"/>
    <property type="evidence" value="ECO:0007669"/>
    <property type="project" value="InterPro"/>
</dbReference>
<keyword evidence="1" id="KW-0805">Transcription regulation</keyword>
<organism evidence="5 6">
    <name type="scientific">Nonomuraea maritima</name>
    <dbReference type="NCBI Taxonomy" id="683260"/>
    <lineage>
        <taxon>Bacteria</taxon>
        <taxon>Bacillati</taxon>
        <taxon>Actinomycetota</taxon>
        <taxon>Actinomycetes</taxon>
        <taxon>Streptosporangiales</taxon>
        <taxon>Streptosporangiaceae</taxon>
        <taxon>Nonomuraea</taxon>
    </lineage>
</organism>
<evidence type="ECO:0000256" key="2">
    <source>
        <dbReference type="ARBA" id="ARBA00023125"/>
    </source>
</evidence>
<protein>
    <submittedName>
        <fullName evidence="5">Regulatory protein, luxR family</fullName>
    </submittedName>
</protein>
<evidence type="ECO:0000256" key="1">
    <source>
        <dbReference type="ARBA" id="ARBA00023015"/>
    </source>
</evidence>
<dbReference type="InterPro" id="IPR016032">
    <property type="entry name" value="Sig_transdc_resp-reg_C-effctor"/>
</dbReference>
<dbReference type="SUPFAM" id="SSF46894">
    <property type="entry name" value="C-terminal effector domain of the bipartite response regulators"/>
    <property type="match status" value="1"/>
</dbReference>
<dbReference type="PRINTS" id="PR00038">
    <property type="entry name" value="HTHLUXR"/>
</dbReference>
<keyword evidence="3" id="KW-0804">Transcription</keyword>
<dbReference type="CDD" id="cd06170">
    <property type="entry name" value="LuxR_C_like"/>
    <property type="match status" value="1"/>
</dbReference>
<dbReference type="STRING" id="683260.SAMN05421874_14526"/>
<accession>A0A1G9RFB0</accession>
<dbReference type="Proteomes" id="UP000198683">
    <property type="component" value="Unassembled WGS sequence"/>
</dbReference>
<dbReference type="EMBL" id="FNFB01000045">
    <property type="protein sequence ID" value="SDM21883.1"/>
    <property type="molecule type" value="Genomic_DNA"/>
</dbReference>
<dbReference type="GO" id="GO:0003677">
    <property type="term" value="F:DNA binding"/>
    <property type="evidence" value="ECO:0007669"/>
    <property type="project" value="UniProtKB-KW"/>
</dbReference>
<dbReference type="SMART" id="SM00421">
    <property type="entry name" value="HTH_LUXR"/>
    <property type="match status" value="1"/>
</dbReference>
<proteinExistence type="predicted"/>
<sequence>MADALVGPQPVPRPLPAGEPMAAADYRRLVGVLEAVDRVPGLRGFQEQLVRALQSWYGYAGVAVLHGDTLREAVEKGCGVQGGYSPRFLADYAARWADADPFRTERTHRLLMSAGVVTLNEVAPDGEYGERFLRPHGISDKVGTVIDGGAAGVLYVGMAVRDSPHVPARDVAVLHTLRRHLAPLAVEQLTRHREQLALGTDWRLTPREWEVARLAAHGLTNQRIADRLFVGIDTVKKHLTRILDETGCANRAQLASRWREGG</sequence>
<dbReference type="Pfam" id="PF00196">
    <property type="entry name" value="GerE"/>
    <property type="match status" value="1"/>
</dbReference>
<evidence type="ECO:0000259" key="4">
    <source>
        <dbReference type="PROSITE" id="PS50043"/>
    </source>
</evidence>
<dbReference type="Gene3D" id="1.10.10.10">
    <property type="entry name" value="Winged helix-like DNA-binding domain superfamily/Winged helix DNA-binding domain"/>
    <property type="match status" value="1"/>
</dbReference>
<dbReference type="PANTHER" id="PTHR44688:SF16">
    <property type="entry name" value="DNA-BINDING TRANSCRIPTIONAL ACTIVATOR DEVR_DOSR"/>
    <property type="match status" value="1"/>
</dbReference>